<keyword evidence="2" id="KW-1185">Reference proteome</keyword>
<protein>
    <submittedName>
        <fullName evidence="1">Uncharacterized protein</fullName>
    </submittedName>
</protein>
<proteinExistence type="predicted"/>
<gene>
    <name evidence="1" type="ORF">DFR29_120121</name>
</gene>
<dbReference type="AlphaFoldDB" id="A0A4R6YMW6"/>
<evidence type="ECO:0000313" key="1">
    <source>
        <dbReference type="EMBL" id="TDR38620.1"/>
    </source>
</evidence>
<name>A0A4R6YMW6_9GAMM</name>
<dbReference type="Proteomes" id="UP000295293">
    <property type="component" value="Unassembled WGS sequence"/>
</dbReference>
<accession>A0A4R6YMW6</accession>
<organism evidence="1 2">
    <name type="scientific">Tahibacter aquaticus</name>
    <dbReference type="NCBI Taxonomy" id="520092"/>
    <lineage>
        <taxon>Bacteria</taxon>
        <taxon>Pseudomonadati</taxon>
        <taxon>Pseudomonadota</taxon>
        <taxon>Gammaproteobacteria</taxon>
        <taxon>Lysobacterales</taxon>
        <taxon>Rhodanobacteraceae</taxon>
        <taxon>Tahibacter</taxon>
    </lineage>
</organism>
<dbReference type="EMBL" id="SNZH01000020">
    <property type="protein sequence ID" value="TDR38620.1"/>
    <property type="molecule type" value="Genomic_DNA"/>
</dbReference>
<comment type="caution">
    <text evidence="1">The sequence shown here is derived from an EMBL/GenBank/DDBJ whole genome shotgun (WGS) entry which is preliminary data.</text>
</comment>
<sequence length="32" mass="4175">MRWVLDRSEAWPVVFRYEAQNWLRIRKRTRVR</sequence>
<evidence type="ECO:0000313" key="2">
    <source>
        <dbReference type="Proteomes" id="UP000295293"/>
    </source>
</evidence>
<reference evidence="1 2" key="1">
    <citation type="submission" date="2019-03" db="EMBL/GenBank/DDBJ databases">
        <title>Genomic Encyclopedia of Type Strains, Phase IV (KMG-IV): sequencing the most valuable type-strain genomes for metagenomic binning, comparative biology and taxonomic classification.</title>
        <authorList>
            <person name="Goeker M."/>
        </authorList>
    </citation>
    <scope>NUCLEOTIDE SEQUENCE [LARGE SCALE GENOMIC DNA]</scope>
    <source>
        <strain evidence="1 2">DSM 21667</strain>
    </source>
</reference>